<organism evidence="2">
    <name type="scientific">Ochrobactrum sp. PW1</name>
    <dbReference type="NCBI Taxonomy" id="1882222"/>
    <lineage>
        <taxon>Bacteria</taxon>
        <taxon>Pseudomonadati</taxon>
        <taxon>Pseudomonadota</taxon>
        <taxon>Alphaproteobacteria</taxon>
        <taxon>Hyphomicrobiales</taxon>
        <taxon>Brucellaceae</taxon>
        <taxon>Brucella/Ochrobactrum group</taxon>
        <taxon>Ochrobactrum</taxon>
    </lineage>
</organism>
<proteinExistence type="predicted"/>
<dbReference type="EMBL" id="LC171369">
    <property type="protein sequence ID" value="BBA74519.1"/>
    <property type="molecule type" value="Genomic_DNA"/>
</dbReference>
<dbReference type="PANTHER" id="PTHR30251">
    <property type="entry name" value="PILUS ASSEMBLY CHAPERONE"/>
    <property type="match status" value="1"/>
</dbReference>
<protein>
    <submittedName>
        <fullName evidence="2">Fimbrial chaperone protein</fullName>
    </submittedName>
</protein>
<dbReference type="GO" id="GO:0030288">
    <property type="term" value="C:outer membrane-bounded periplasmic space"/>
    <property type="evidence" value="ECO:0007669"/>
    <property type="project" value="InterPro"/>
</dbReference>
<accession>A0A292GSJ8</accession>
<dbReference type="AlphaFoldDB" id="A0A292GSJ8"/>
<evidence type="ECO:0000313" key="2">
    <source>
        <dbReference type="EMBL" id="BBA74519.1"/>
    </source>
</evidence>
<dbReference type="InterPro" id="IPR016147">
    <property type="entry name" value="Pili_assmbl_chaperone_N"/>
</dbReference>
<dbReference type="SUPFAM" id="SSF49354">
    <property type="entry name" value="PapD-like"/>
    <property type="match status" value="1"/>
</dbReference>
<dbReference type="InterPro" id="IPR050643">
    <property type="entry name" value="Periplasmic_pilus_chap"/>
</dbReference>
<sequence>MGEARSPEDVTALLIAVVLAVLPLRALAATVLIWPIDPVIVEGRAGTELWLENRGAADVVLQIRVMHWTQEARSDVHSEQDEVLASPPMVKVGPGVRQLVRLVLGEPLPRDREAAYRVIVDEIPAVTDRPEQTRTATALRFRMRYSIPLFVALDQNKNKRDSAAPQLSCKLVDRGRTVRLINAGPVHARLADVDLDTGKSTVSIGPGLLGYVLAGSTMEWAVPGNPVTSGTLRAKVNGHAKQVALGACMPN</sequence>
<dbReference type="InterPro" id="IPR013783">
    <property type="entry name" value="Ig-like_fold"/>
</dbReference>
<dbReference type="PANTHER" id="PTHR30251:SF4">
    <property type="entry name" value="SLR1668 PROTEIN"/>
    <property type="match status" value="1"/>
</dbReference>
<feature type="domain" description="Pili assembly chaperone N-terminal" evidence="1">
    <location>
        <begin position="42"/>
        <end position="151"/>
    </location>
</feature>
<dbReference type="Pfam" id="PF00345">
    <property type="entry name" value="PapD_N"/>
    <property type="match status" value="1"/>
</dbReference>
<dbReference type="InterPro" id="IPR008962">
    <property type="entry name" value="PapD-like_sf"/>
</dbReference>
<dbReference type="Gene3D" id="2.60.40.10">
    <property type="entry name" value="Immunoglobulins"/>
    <property type="match status" value="1"/>
</dbReference>
<evidence type="ECO:0000259" key="1">
    <source>
        <dbReference type="Pfam" id="PF00345"/>
    </source>
</evidence>
<dbReference type="GO" id="GO:0071555">
    <property type="term" value="P:cell wall organization"/>
    <property type="evidence" value="ECO:0007669"/>
    <property type="project" value="InterPro"/>
</dbReference>
<reference evidence="2" key="1">
    <citation type="submission" date="2016-07" db="EMBL/GenBank/DDBJ databases">
        <title>Genomics reveals synergistic degradation of pyrene by five bacteria in a mangrove sediment-derived bacterial consortium.</title>
        <authorList>
            <person name="Wanapaisan P."/>
            <person name="Vejarano F."/>
            <person name="Chakraborty J."/>
            <person name="Shintani M."/>
            <person name="Muangchinda C."/>
            <person name="Laothamteep N."/>
            <person name="Suzuki-Minakuchi C."/>
            <person name="Inoue K."/>
            <person name="Nojiri H."/>
            <person name="Pinyakong O."/>
        </authorList>
    </citation>
    <scope>NUCLEOTIDE SEQUENCE</scope>
    <source>
        <strain evidence="2">PW1</strain>
    </source>
</reference>
<name>A0A292GSJ8_9HYPH</name>